<organism evidence="3 4">
    <name type="scientific">Candidatus Chryseopegocella kryptomonas</name>
    <dbReference type="NCBI Taxonomy" id="1633643"/>
    <lineage>
        <taxon>Bacteria</taxon>
        <taxon>Pseudomonadati</taxon>
        <taxon>Candidatus Kryptoniota</taxon>
        <taxon>Candidatus Chryseopegocella</taxon>
    </lineage>
</organism>
<dbReference type="Pfam" id="PF13424">
    <property type="entry name" value="TPR_12"/>
    <property type="match status" value="1"/>
</dbReference>
<keyword evidence="2" id="KW-1133">Transmembrane helix</keyword>
<evidence type="ECO:0000256" key="1">
    <source>
        <dbReference type="PROSITE-ProRule" id="PRU00339"/>
    </source>
</evidence>
<dbReference type="Gene3D" id="1.25.40.10">
    <property type="entry name" value="Tetratricopeptide repeat domain"/>
    <property type="match status" value="2"/>
</dbReference>
<dbReference type="PROSITE" id="PS50005">
    <property type="entry name" value="TPR"/>
    <property type="match status" value="1"/>
</dbReference>
<evidence type="ECO:0000256" key="2">
    <source>
        <dbReference type="SAM" id="Phobius"/>
    </source>
</evidence>
<dbReference type="InterPro" id="IPR019734">
    <property type="entry name" value="TPR_rpt"/>
</dbReference>
<sequence length="230" mass="26622">MIKPRKKIKKQELKEDTLVLTYYKAREFVEKNKKILSYVLTGIIIIIAGIIIYRNNLKAENERAEALFSKIISYYDNGDYKTAIDGIPQRNIQGLKYIVENYGGTNAGEIATYYLANAYFMLGDYDNALKYFKEYDGSDKLLLSASLAGIASVYEAKGDYRKAAEYFEKAAQKFKENILVPEYLYNSARNYKLAGEKEKALRLYERIKKEYPNFSKIRDVEIYIASLRES</sequence>
<gene>
    <name evidence="3" type="ORF">JGI23_01243</name>
</gene>
<dbReference type="Pfam" id="PF13174">
    <property type="entry name" value="TPR_6"/>
    <property type="match status" value="1"/>
</dbReference>
<proteinExistence type="predicted"/>
<keyword evidence="4" id="KW-1185">Reference proteome</keyword>
<dbReference type="RefSeq" id="WP_092350015.1">
    <property type="nucleotide sequence ID" value="NZ_CZVW01000012.1"/>
</dbReference>
<dbReference type="AlphaFoldDB" id="A0A0P1NTM4"/>
<keyword evidence="2" id="KW-0472">Membrane</keyword>
<dbReference type="InterPro" id="IPR011990">
    <property type="entry name" value="TPR-like_helical_dom_sf"/>
</dbReference>
<keyword evidence="2" id="KW-0812">Transmembrane</keyword>
<feature type="transmembrane region" description="Helical" evidence="2">
    <location>
        <begin position="35"/>
        <end position="53"/>
    </location>
</feature>
<dbReference type="SUPFAM" id="SSF48452">
    <property type="entry name" value="TPR-like"/>
    <property type="match status" value="1"/>
</dbReference>
<name>A0A0P1NTM4_9BACT</name>
<dbReference type="SMART" id="SM00028">
    <property type="entry name" value="TPR"/>
    <property type="match status" value="3"/>
</dbReference>
<evidence type="ECO:0000313" key="4">
    <source>
        <dbReference type="Proteomes" id="UP000199197"/>
    </source>
</evidence>
<feature type="repeat" description="TPR" evidence="1">
    <location>
        <begin position="144"/>
        <end position="177"/>
    </location>
</feature>
<dbReference type="EMBL" id="CZVW01000012">
    <property type="protein sequence ID" value="CUT02396.1"/>
    <property type="molecule type" value="Genomic_DNA"/>
</dbReference>
<protein>
    <submittedName>
        <fullName evidence="3">Tetratricopeptide repeat-containing protein</fullName>
    </submittedName>
</protein>
<keyword evidence="1" id="KW-0802">TPR repeat</keyword>
<reference evidence="4" key="1">
    <citation type="submission" date="2015-11" db="EMBL/GenBank/DDBJ databases">
        <authorList>
            <person name="Varghese N."/>
        </authorList>
    </citation>
    <scope>NUCLEOTIDE SEQUENCE [LARGE SCALE GENOMIC DNA]</scope>
    <source>
        <strain evidence="4">JGI-23</strain>
    </source>
</reference>
<accession>A0A0P1NTM4</accession>
<dbReference type="OrthoDB" id="9808622at2"/>
<dbReference type="Proteomes" id="UP000199197">
    <property type="component" value="Unassembled WGS sequence"/>
</dbReference>
<evidence type="ECO:0000313" key="3">
    <source>
        <dbReference type="EMBL" id="CUT02396.1"/>
    </source>
</evidence>